<name>M0B4G9_9EURY</name>
<dbReference type="SUPFAM" id="SSF46785">
    <property type="entry name" value="Winged helix' DNA-binding domain"/>
    <property type="match status" value="1"/>
</dbReference>
<dbReference type="Pfam" id="PF25212">
    <property type="entry name" value="HVO_A0114"/>
    <property type="match status" value="1"/>
</dbReference>
<organism evidence="1 2">
    <name type="scientific">Natrialba aegyptia DSM 13077</name>
    <dbReference type="NCBI Taxonomy" id="1227491"/>
    <lineage>
        <taxon>Archaea</taxon>
        <taxon>Methanobacteriati</taxon>
        <taxon>Methanobacteriota</taxon>
        <taxon>Stenosarchaea group</taxon>
        <taxon>Halobacteria</taxon>
        <taxon>Halobacteriales</taxon>
        <taxon>Natrialbaceae</taxon>
        <taxon>Natrialba</taxon>
    </lineage>
</organism>
<dbReference type="InterPro" id="IPR036388">
    <property type="entry name" value="WH-like_DNA-bd_sf"/>
</dbReference>
<dbReference type="RefSeq" id="WP_006665464.1">
    <property type="nucleotide sequence ID" value="NZ_AOIP01000022.1"/>
</dbReference>
<dbReference type="PATRIC" id="fig|1227491.4.peg.2063"/>
<comment type="caution">
    <text evidence="1">The sequence shown here is derived from an EMBL/GenBank/DDBJ whole genome shotgun (WGS) entry which is preliminary data.</text>
</comment>
<evidence type="ECO:0000313" key="1">
    <source>
        <dbReference type="EMBL" id="ELZ05720.1"/>
    </source>
</evidence>
<dbReference type="OrthoDB" id="325082at2157"/>
<proteinExistence type="predicted"/>
<keyword evidence="2" id="KW-1185">Reference proteome</keyword>
<reference evidence="1 2" key="1">
    <citation type="journal article" date="2014" name="PLoS Genet.">
        <title>Phylogenetically driven sequencing of extremely halophilic archaea reveals strategies for static and dynamic osmo-response.</title>
        <authorList>
            <person name="Becker E.A."/>
            <person name="Seitzer P.M."/>
            <person name="Tritt A."/>
            <person name="Larsen D."/>
            <person name="Krusor M."/>
            <person name="Yao A.I."/>
            <person name="Wu D."/>
            <person name="Madern D."/>
            <person name="Eisen J.A."/>
            <person name="Darling A.E."/>
            <person name="Facciotti M.T."/>
        </authorList>
    </citation>
    <scope>NUCLEOTIDE SEQUENCE [LARGE SCALE GENOMIC DNA]</scope>
    <source>
        <strain evidence="1 2">DSM 13077</strain>
    </source>
</reference>
<sequence>MEFVRDLSKTELEDIHIIRRETAERVLTPERERLLETIATAESSSMRDLARRVDRNVSVVSRDLDILFEADIIDYEQNGRSKKPVLAHENVIVEPIVYNGSVTPRGE</sequence>
<evidence type="ECO:0008006" key="3">
    <source>
        <dbReference type="Google" id="ProtNLM"/>
    </source>
</evidence>
<dbReference type="AlphaFoldDB" id="M0B4G9"/>
<protein>
    <recommendedName>
        <fullName evidence="3">Transcriptional regulator</fullName>
    </recommendedName>
</protein>
<accession>M0B4G9</accession>
<dbReference type="InterPro" id="IPR036390">
    <property type="entry name" value="WH_DNA-bd_sf"/>
</dbReference>
<dbReference type="Gene3D" id="1.10.10.10">
    <property type="entry name" value="Winged helix-like DNA-binding domain superfamily/Winged helix DNA-binding domain"/>
    <property type="match status" value="1"/>
</dbReference>
<dbReference type="EMBL" id="AOIP01000022">
    <property type="protein sequence ID" value="ELZ05720.1"/>
    <property type="molecule type" value="Genomic_DNA"/>
</dbReference>
<dbReference type="Proteomes" id="UP000011591">
    <property type="component" value="Unassembled WGS sequence"/>
</dbReference>
<gene>
    <name evidence="1" type="ORF">C480_09995</name>
</gene>
<evidence type="ECO:0000313" key="2">
    <source>
        <dbReference type="Proteomes" id="UP000011591"/>
    </source>
</evidence>